<dbReference type="PANTHER" id="PTHR30055:SF234">
    <property type="entry name" value="HTH-TYPE TRANSCRIPTIONAL REGULATOR BETI"/>
    <property type="match status" value="1"/>
</dbReference>
<dbReference type="InterPro" id="IPR050109">
    <property type="entry name" value="HTH-type_TetR-like_transc_reg"/>
</dbReference>
<sequence length="272" mass="29364">MRVKTVDWASGAGEAETEGLRERKKRQLRQRLTDTATAMFLERGFEAVPVAEIARACDVSEKTVFNYFPTKESLVLDQSETTMAALRTGLADRDIGPVEAAVRILGTELNAMTSWLATHDDPAEASVQIGRFTAMIQTTPALRAYQHEMSVRLVAVAAEVLAERAGTSAEDPEAQIAATALVGLWQVQFASLRTHLDGRRTPSQVERAVSADVRKAARLIDAGLATFAVPRKASASSPGQRRKPPAKTASGDKRTPRASAATTGAARRRNPK</sequence>
<dbReference type="Pfam" id="PF17754">
    <property type="entry name" value="TetR_C_14"/>
    <property type="match status" value="1"/>
</dbReference>
<feature type="DNA-binding region" description="H-T-H motif" evidence="4">
    <location>
        <begin position="49"/>
        <end position="68"/>
    </location>
</feature>
<keyword evidence="3" id="KW-0804">Transcription</keyword>
<accession>A0ABW5G0L3</accession>
<dbReference type="PROSITE" id="PS50977">
    <property type="entry name" value="HTH_TETR_2"/>
    <property type="match status" value="1"/>
</dbReference>
<dbReference type="PANTHER" id="PTHR30055">
    <property type="entry name" value="HTH-TYPE TRANSCRIPTIONAL REGULATOR RUTR"/>
    <property type="match status" value="1"/>
</dbReference>
<dbReference type="Pfam" id="PF00440">
    <property type="entry name" value="TetR_N"/>
    <property type="match status" value="1"/>
</dbReference>
<dbReference type="InterPro" id="IPR001647">
    <property type="entry name" value="HTH_TetR"/>
</dbReference>
<dbReference type="Gene3D" id="1.10.357.10">
    <property type="entry name" value="Tetracycline Repressor, domain 2"/>
    <property type="match status" value="1"/>
</dbReference>
<protein>
    <submittedName>
        <fullName evidence="7">TetR/AcrR family transcriptional regulator</fullName>
    </submittedName>
</protein>
<feature type="region of interest" description="Disordered" evidence="5">
    <location>
        <begin position="1"/>
        <end position="22"/>
    </location>
</feature>
<dbReference type="Proteomes" id="UP001597417">
    <property type="component" value="Unassembled WGS sequence"/>
</dbReference>
<dbReference type="RefSeq" id="WP_378268544.1">
    <property type="nucleotide sequence ID" value="NZ_JBHUKR010000019.1"/>
</dbReference>
<comment type="caution">
    <text evidence="7">The sequence shown here is derived from an EMBL/GenBank/DDBJ whole genome shotgun (WGS) entry which is preliminary data.</text>
</comment>
<organism evidence="7 8">
    <name type="scientific">Amycolatopsis pigmentata</name>
    <dbReference type="NCBI Taxonomy" id="450801"/>
    <lineage>
        <taxon>Bacteria</taxon>
        <taxon>Bacillati</taxon>
        <taxon>Actinomycetota</taxon>
        <taxon>Actinomycetes</taxon>
        <taxon>Pseudonocardiales</taxon>
        <taxon>Pseudonocardiaceae</taxon>
        <taxon>Amycolatopsis</taxon>
    </lineage>
</organism>
<feature type="region of interest" description="Disordered" evidence="5">
    <location>
        <begin position="230"/>
        <end position="272"/>
    </location>
</feature>
<dbReference type="SUPFAM" id="SSF46689">
    <property type="entry name" value="Homeodomain-like"/>
    <property type="match status" value="1"/>
</dbReference>
<dbReference type="Gene3D" id="1.10.10.60">
    <property type="entry name" value="Homeodomain-like"/>
    <property type="match status" value="1"/>
</dbReference>
<gene>
    <name evidence="7" type="ORF">ACFSXZ_29495</name>
</gene>
<name>A0ABW5G0L3_9PSEU</name>
<evidence type="ECO:0000313" key="7">
    <source>
        <dbReference type="EMBL" id="MFD2420470.1"/>
    </source>
</evidence>
<dbReference type="InterPro" id="IPR009057">
    <property type="entry name" value="Homeodomain-like_sf"/>
</dbReference>
<keyword evidence="1" id="KW-0805">Transcription regulation</keyword>
<evidence type="ECO:0000256" key="5">
    <source>
        <dbReference type="SAM" id="MobiDB-lite"/>
    </source>
</evidence>
<dbReference type="InterPro" id="IPR041347">
    <property type="entry name" value="MftR_C"/>
</dbReference>
<dbReference type="PRINTS" id="PR00455">
    <property type="entry name" value="HTHTETR"/>
</dbReference>
<reference evidence="8" key="1">
    <citation type="journal article" date="2019" name="Int. J. Syst. Evol. Microbiol.">
        <title>The Global Catalogue of Microorganisms (GCM) 10K type strain sequencing project: providing services to taxonomists for standard genome sequencing and annotation.</title>
        <authorList>
            <consortium name="The Broad Institute Genomics Platform"/>
            <consortium name="The Broad Institute Genome Sequencing Center for Infectious Disease"/>
            <person name="Wu L."/>
            <person name="Ma J."/>
        </authorList>
    </citation>
    <scope>NUCLEOTIDE SEQUENCE [LARGE SCALE GENOMIC DNA]</scope>
    <source>
        <strain evidence="8">CGMCC 4.7645</strain>
    </source>
</reference>
<evidence type="ECO:0000313" key="8">
    <source>
        <dbReference type="Proteomes" id="UP001597417"/>
    </source>
</evidence>
<evidence type="ECO:0000256" key="4">
    <source>
        <dbReference type="PROSITE-ProRule" id="PRU00335"/>
    </source>
</evidence>
<keyword evidence="2 4" id="KW-0238">DNA-binding</keyword>
<evidence type="ECO:0000259" key="6">
    <source>
        <dbReference type="PROSITE" id="PS50977"/>
    </source>
</evidence>
<evidence type="ECO:0000256" key="1">
    <source>
        <dbReference type="ARBA" id="ARBA00023015"/>
    </source>
</evidence>
<evidence type="ECO:0000256" key="2">
    <source>
        <dbReference type="ARBA" id="ARBA00023125"/>
    </source>
</evidence>
<feature type="domain" description="HTH tetR-type" evidence="6">
    <location>
        <begin position="26"/>
        <end position="86"/>
    </location>
</feature>
<proteinExistence type="predicted"/>
<keyword evidence="8" id="KW-1185">Reference proteome</keyword>
<dbReference type="EMBL" id="JBHUKR010000019">
    <property type="protein sequence ID" value="MFD2420470.1"/>
    <property type="molecule type" value="Genomic_DNA"/>
</dbReference>
<evidence type="ECO:0000256" key="3">
    <source>
        <dbReference type="ARBA" id="ARBA00023163"/>
    </source>
</evidence>